<evidence type="ECO:0000256" key="1">
    <source>
        <dbReference type="SAM" id="SignalP"/>
    </source>
</evidence>
<evidence type="ECO:0008006" key="4">
    <source>
        <dbReference type="Google" id="ProtNLM"/>
    </source>
</evidence>
<dbReference type="Proteomes" id="UP001139347">
    <property type="component" value="Unassembled WGS sequence"/>
</dbReference>
<dbReference type="AlphaFoldDB" id="A0A9X1WPB2"/>
<feature type="chain" id="PRO_5040868532" description="Lipoprotein" evidence="1">
    <location>
        <begin position="23"/>
        <end position="141"/>
    </location>
</feature>
<dbReference type="PROSITE" id="PS51257">
    <property type="entry name" value="PROKAR_LIPOPROTEIN"/>
    <property type="match status" value="1"/>
</dbReference>
<keyword evidence="1" id="KW-0732">Signal</keyword>
<keyword evidence="3" id="KW-1185">Reference proteome</keyword>
<evidence type="ECO:0000313" key="3">
    <source>
        <dbReference type="Proteomes" id="UP001139347"/>
    </source>
</evidence>
<protein>
    <recommendedName>
        <fullName evidence="4">Lipoprotein</fullName>
    </recommendedName>
</protein>
<accession>A0A9X1WPB2</accession>
<gene>
    <name evidence="2" type="ORF">MUG84_12640</name>
</gene>
<dbReference type="EMBL" id="JALIRP010000004">
    <property type="protein sequence ID" value="MCJ8012579.1"/>
    <property type="molecule type" value="Genomic_DNA"/>
</dbReference>
<evidence type="ECO:0000313" key="2">
    <source>
        <dbReference type="EMBL" id="MCJ8012579.1"/>
    </source>
</evidence>
<sequence>MNKKVVFFMLTAWLLLTAGCSASKDQPSGGGDFSADEAIAKTVKEKNRNDFPSKAGRIEGIIKGGGPSPGIRIPGIFESRAKKEKDSSYLVTLTEYWDAKNFRTQGTSAGDTLSYHWQYRVTPEGIQLLDQGGDFPPDQVE</sequence>
<comment type="caution">
    <text evidence="2">The sequence shown here is derived from an EMBL/GenBank/DDBJ whole genome shotgun (WGS) entry which is preliminary data.</text>
</comment>
<dbReference type="RefSeq" id="WP_244725369.1">
    <property type="nucleotide sequence ID" value="NZ_JALIRP010000004.1"/>
</dbReference>
<organism evidence="2 3">
    <name type="scientific">Paenibacillus mangrovi</name>
    <dbReference type="NCBI Taxonomy" id="2931978"/>
    <lineage>
        <taxon>Bacteria</taxon>
        <taxon>Bacillati</taxon>
        <taxon>Bacillota</taxon>
        <taxon>Bacilli</taxon>
        <taxon>Bacillales</taxon>
        <taxon>Paenibacillaceae</taxon>
        <taxon>Paenibacillus</taxon>
    </lineage>
</organism>
<feature type="signal peptide" evidence="1">
    <location>
        <begin position="1"/>
        <end position="22"/>
    </location>
</feature>
<proteinExistence type="predicted"/>
<reference evidence="2" key="1">
    <citation type="submission" date="2022-04" db="EMBL/GenBank/DDBJ databases">
        <title>Paenibacillus mangrovi sp. nov., a novel endophytic bacterium isolated from bark of Kandelia candel.</title>
        <authorList>
            <person name="Tuo L."/>
        </authorList>
    </citation>
    <scope>NUCLEOTIDE SEQUENCE</scope>
    <source>
        <strain evidence="2">KQZ6P-2</strain>
    </source>
</reference>
<name>A0A9X1WPB2_9BACL</name>